<dbReference type="EC" id="2.3.1.-" evidence="2"/>
<comment type="caution">
    <text evidence="2">The sequence shown here is derived from an EMBL/GenBank/DDBJ whole genome shotgun (WGS) entry which is preliminary data.</text>
</comment>
<dbReference type="PANTHER" id="PTHR42791:SF1">
    <property type="entry name" value="N-ACETYLTRANSFERASE DOMAIN-CONTAINING PROTEIN"/>
    <property type="match status" value="1"/>
</dbReference>
<dbReference type="InterPro" id="IPR052523">
    <property type="entry name" value="Trichothecene_AcTrans"/>
</dbReference>
<gene>
    <name evidence="2" type="ORF">ACEZDJ_33725</name>
</gene>
<dbReference type="GO" id="GO:0016746">
    <property type="term" value="F:acyltransferase activity"/>
    <property type="evidence" value="ECO:0007669"/>
    <property type="project" value="UniProtKB-KW"/>
</dbReference>
<evidence type="ECO:0000259" key="1">
    <source>
        <dbReference type="Pfam" id="PF13673"/>
    </source>
</evidence>
<dbReference type="RefSeq" id="WP_030256543.1">
    <property type="nucleotide sequence ID" value="NZ_JBHEZZ010000028.1"/>
</dbReference>
<proteinExistence type="predicted"/>
<dbReference type="PANTHER" id="PTHR42791">
    <property type="entry name" value="GNAT FAMILY ACETYLTRANSFERASE"/>
    <property type="match status" value="1"/>
</dbReference>
<name>A0ABV6UY01_9ACTN</name>
<dbReference type="InterPro" id="IPR000182">
    <property type="entry name" value="GNAT_dom"/>
</dbReference>
<feature type="domain" description="N-acetyltransferase" evidence="1">
    <location>
        <begin position="126"/>
        <end position="197"/>
    </location>
</feature>
<reference evidence="2 3" key="1">
    <citation type="submission" date="2024-09" db="EMBL/GenBank/DDBJ databases">
        <authorList>
            <person name="Lee S.D."/>
        </authorList>
    </citation>
    <scope>NUCLEOTIDE SEQUENCE [LARGE SCALE GENOMIC DNA]</scope>
    <source>
        <strain evidence="2 3">N1-5</strain>
    </source>
</reference>
<dbReference type="Proteomes" id="UP001592528">
    <property type="component" value="Unassembled WGS sequence"/>
</dbReference>
<dbReference type="InterPro" id="IPR016181">
    <property type="entry name" value="Acyl_CoA_acyltransferase"/>
</dbReference>
<dbReference type="SUPFAM" id="SSF55729">
    <property type="entry name" value="Acyl-CoA N-acyltransferases (Nat)"/>
    <property type="match status" value="1"/>
</dbReference>
<protein>
    <submittedName>
        <fullName evidence="2">GNAT family N-acetyltransferase</fullName>
        <ecNumber evidence="2">2.3.1.-</ecNumber>
    </submittedName>
</protein>
<organism evidence="2 3">
    <name type="scientific">Streptacidiphilus cavernicola</name>
    <dbReference type="NCBI Taxonomy" id="3342716"/>
    <lineage>
        <taxon>Bacteria</taxon>
        <taxon>Bacillati</taxon>
        <taxon>Actinomycetota</taxon>
        <taxon>Actinomycetes</taxon>
        <taxon>Kitasatosporales</taxon>
        <taxon>Streptomycetaceae</taxon>
        <taxon>Streptacidiphilus</taxon>
    </lineage>
</organism>
<dbReference type="Gene3D" id="3.40.630.30">
    <property type="match status" value="1"/>
</dbReference>
<evidence type="ECO:0000313" key="2">
    <source>
        <dbReference type="EMBL" id="MFC1406266.1"/>
    </source>
</evidence>
<keyword evidence="3" id="KW-1185">Reference proteome</keyword>
<evidence type="ECO:0000313" key="3">
    <source>
        <dbReference type="Proteomes" id="UP001592528"/>
    </source>
</evidence>
<dbReference type="Pfam" id="PF13673">
    <property type="entry name" value="Acetyltransf_10"/>
    <property type="match status" value="1"/>
</dbReference>
<dbReference type="EMBL" id="JBHEZZ010000028">
    <property type="protein sequence ID" value="MFC1406266.1"/>
    <property type="molecule type" value="Genomic_DNA"/>
</dbReference>
<keyword evidence="2" id="KW-0808">Transferase</keyword>
<accession>A0ABV6UY01</accession>
<keyword evidence="2" id="KW-0012">Acyltransferase</keyword>
<sequence>MSAEHRTVPARVATPADVENIVETMTTAFFHDPLWGPAFPDEEQRTVQAAEMWRLYVTSALRYPWTLVTPDAGAAAVWIPPGGSELTPAEESGLDDLLTRAAGTEAAQAIRVIYDQLEAAHPEEECFYLTLLGVHDRDRGKGLGMGLLAESLNRIDALGAPAYLESSNPANLGRYESVGFTARDEITVATGHVVTTMWRPAR</sequence>